<dbReference type="NCBIfam" id="TIGR02281">
    <property type="entry name" value="clan_AA_DTGA"/>
    <property type="match status" value="1"/>
</dbReference>
<evidence type="ECO:0000313" key="4">
    <source>
        <dbReference type="Proteomes" id="UP000435243"/>
    </source>
</evidence>
<dbReference type="PROSITE" id="PS00141">
    <property type="entry name" value="ASP_PROTEASE"/>
    <property type="match status" value="1"/>
</dbReference>
<dbReference type="SUPFAM" id="SSF50630">
    <property type="entry name" value="Acid proteases"/>
    <property type="match status" value="1"/>
</dbReference>
<dbReference type="InterPro" id="IPR011969">
    <property type="entry name" value="Clan_AA_Asp_peptidase_C"/>
</dbReference>
<dbReference type="EMBL" id="WTYY01000005">
    <property type="protein sequence ID" value="MXO89156.1"/>
    <property type="molecule type" value="Genomic_DNA"/>
</dbReference>
<sequence>MDIKLPLAAMLMAGGVLGLAMPLISNGNPQEAGKDLANLVTGGEFTPEPQLGMAQQTATGWAENTVLERQADGHFYADVRVDDRSYRMLVDTGATVVALTGTDAADMGLQWYEDDVAPVAQGASGPIEGVNVIIDRMSLGGHEATGVRAIIIPEGASTSLLGQSFLSTVRSVEISGDRMVLGN</sequence>
<dbReference type="GO" id="GO:0006508">
    <property type="term" value="P:proteolysis"/>
    <property type="evidence" value="ECO:0007669"/>
    <property type="project" value="UniProtKB-KW"/>
</dbReference>
<gene>
    <name evidence="3" type="ORF">GRI32_10425</name>
</gene>
<organism evidence="3 4">
    <name type="scientific">Alteraurantiacibacter aestuarii</name>
    <dbReference type="NCBI Taxonomy" id="650004"/>
    <lineage>
        <taxon>Bacteria</taxon>
        <taxon>Pseudomonadati</taxon>
        <taxon>Pseudomonadota</taxon>
        <taxon>Alphaproteobacteria</taxon>
        <taxon>Sphingomonadales</taxon>
        <taxon>Erythrobacteraceae</taxon>
        <taxon>Alteraurantiacibacter</taxon>
    </lineage>
</organism>
<accession>A0A844ZQ34</accession>
<dbReference type="RefSeq" id="WP_160591990.1">
    <property type="nucleotide sequence ID" value="NZ_BAAAFP010000001.1"/>
</dbReference>
<keyword evidence="1 3" id="KW-0378">Hydrolase</keyword>
<dbReference type="OrthoDB" id="7595324at2"/>
<reference evidence="3 4" key="1">
    <citation type="submission" date="2019-12" db="EMBL/GenBank/DDBJ databases">
        <title>Genomic-based taxomic classification of the family Erythrobacteraceae.</title>
        <authorList>
            <person name="Xu L."/>
        </authorList>
    </citation>
    <scope>NUCLEOTIDE SEQUENCE [LARGE SCALE GENOMIC DNA]</scope>
    <source>
        <strain evidence="3 4">JCM 16339</strain>
    </source>
</reference>
<dbReference type="Proteomes" id="UP000435243">
    <property type="component" value="Unassembled WGS sequence"/>
</dbReference>
<dbReference type="EC" id="3.4.23.-" evidence="3"/>
<evidence type="ECO:0000256" key="1">
    <source>
        <dbReference type="ARBA" id="ARBA00022801"/>
    </source>
</evidence>
<proteinExistence type="predicted"/>
<dbReference type="InterPro" id="IPR021109">
    <property type="entry name" value="Peptidase_aspartic_dom_sf"/>
</dbReference>
<feature type="domain" description="Peptidase A2" evidence="2">
    <location>
        <begin position="86"/>
        <end position="165"/>
    </location>
</feature>
<name>A0A844ZQ34_9SPHN</name>
<dbReference type="AlphaFoldDB" id="A0A844ZQ34"/>
<comment type="caution">
    <text evidence="3">The sequence shown here is derived from an EMBL/GenBank/DDBJ whole genome shotgun (WGS) entry which is preliminary data.</text>
</comment>
<dbReference type="Pfam" id="PF13975">
    <property type="entry name" value="gag-asp_proteas"/>
    <property type="match status" value="1"/>
</dbReference>
<dbReference type="PROSITE" id="PS50175">
    <property type="entry name" value="ASP_PROT_RETROV"/>
    <property type="match status" value="1"/>
</dbReference>
<dbReference type="InterPro" id="IPR001995">
    <property type="entry name" value="Peptidase_A2_cat"/>
</dbReference>
<evidence type="ECO:0000313" key="3">
    <source>
        <dbReference type="EMBL" id="MXO89156.1"/>
    </source>
</evidence>
<dbReference type="Gene3D" id="2.40.70.10">
    <property type="entry name" value="Acid Proteases"/>
    <property type="match status" value="1"/>
</dbReference>
<protein>
    <submittedName>
        <fullName evidence="3">TIGR02281 family clan AA aspartic protease</fullName>
        <ecNumber evidence="3">3.4.23.-</ecNumber>
    </submittedName>
</protein>
<dbReference type="CDD" id="cd05483">
    <property type="entry name" value="retropepsin_like_bacteria"/>
    <property type="match status" value="1"/>
</dbReference>
<dbReference type="InterPro" id="IPR034122">
    <property type="entry name" value="Retropepsin-like_bacterial"/>
</dbReference>
<keyword evidence="4" id="KW-1185">Reference proteome</keyword>
<keyword evidence="3" id="KW-0645">Protease</keyword>
<dbReference type="GO" id="GO:0004190">
    <property type="term" value="F:aspartic-type endopeptidase activity"/>
    <property type="evidence" value="ECO:0007669"/>
    <property type="project" value="InterPro"/>
</dbReference>
<dbReference type="InterPro" id="IPR001969">
    <property type="entry name" value="Aspartic_peptidase_AS"/>
</dbReference>
<evidence type="ECO:0000259" key="2">
    <source>
        <dbReference type="PROSITE" id="PS50175"/>
    </source>
</evidence>